<evidence type="ECO:0000313" key="2">
    <source>
        <dbReference type="Proteomes" id="UP000011021"/>
    </source>
</evidence>
<evidence type="ECO:0000313" key="1">
    <source>
        <dbReference type="EMBL" id="EFV93954.1"/>
    </source>
</evidence>
<sequence length="92" mass="9274">MPLAVFLFPGIGQMAAAFGGQIGRAGMAAKQVCAEAEGGGPGGRYVLQVGAERVAHQLADGAAFLGAALAQLMFQFGRQLDGGGHGDMHSDD</sequence>
<proteinExistence type="predicted"/>
<reference evidence="1 2" key="1">
    <citation type="submission" date="2010-12" db="EMBL/GenBank/DDBJ databases">
        <authorList>
            <person name="Muzny D."/>
            <person name="Qin X."/>
            <person name="Deng J."/>
            <person name="Jiang H."/>
            <person name="Liu Y."/>
            <person name="Qu J."/>
            <person name="Song X.-Z."/>
            <person name="Zhang L."/>
            <person name="Thornton R."/>
            <person name="Coyle M."/>
            <person name="Francisco L."/>
            <person name="Jackson L."/>
            <person name="Javaid M."/>
            <person name="Korchina V."/>
            <person name="Kovar C."/>
            <person name="Mata R."/>
            <person name="Mathew T."/>
            <person name="Ngo R."/>
            <person name="Nguyen L."/>
            <person name="Nguyen N."/>
            <person name="Okwuonu G."/>
            <person name="Ongeri F."/>
            <person name="Pham C."/>
            <person name="Simmons D."/>
            <person name="Wilczek-Boney K."/>
            <person name="Hale W."/>
            <person name="Jakkamsetti A."/>
            <person name="Pham P."/>
            <person name="Ruth R."/>
            <person name="San Lucas F."/>
            <person name="Warren J."/>
            <person name="Zhang J."/>
            <person name="Zhao Z."/>
            <person name="Zhou C."/>
            <person name="Zhu D."/>
            <person name="Lee S."/>
            <person name="Bess C."/>
            <person name="Blankenburg K."/>
            <person name="Forbes L."/>
            <person name="Fu Q."/>
            <person name="Gubbala S."/>
            <person name="Hirani K."/>
            <person name="Jayaseelan J.C."/>
            <person name="Lara F."/>
            <person name="Munidasa M."/>
            <person name="Palculict T."/>
            <person name="Patil S."/>
            <person name="Pu L.-L."/>
            <person name="Saada N."/>
            <person name="Tang L."/>
            <person name="Weissenberger G."/>
            <person name="Zhu Y."/>
            <person name="Hemphill L."/>
            <person name="Shang Y."/>
            <person name="Youmans B."/>
            <person name="Ayvaz T."/>
            <person name="Ross M."/>
            <person name="Santibanez J."/>
            <person name="Aqrawi P."/>
            <person name="Gross S."/>
            <person name="Joshi V."/>
            <person name="Fowler G."/>
            <person name="Nazareth L."/>
            <person name="Reid J."/>
            <person name="Worley K."/>
            <person name="Petrosino J."/>
            <person name="Highlander S."/>
            <person name="Gibbs R."/>
        </authorList>
    </citation>
    <scope>NUCLEOTIDE SEQUENCE [LARGE SCALE GENOMIC DNA]</scope>
    <source>
        <strain evidence="1 2">ATCC 51599</strain>
    </source>
</reference>
<dbReference type="AlphaFoldDB" id="E7RZG0"/>
<dbReference type="HOGENOM" id="CLU_2409603_0_0_4"/>
<keyword evidence="2" id="KW-1185">Reference proteome</keyword>
<accession>E7RZG0</accession>
<gene>
    <name evidence="1" type="ORF">HMPREF0551_2069</name>
</gene>
<protein>
    <submittedName>
        <fullName evidence="1">Uncharacterized protein</fullName>
    </submittedName>
</protein>
<dbReference type="EMBL" id="AEQP01000022">
    <property type="protein sequence ID" value="EFV93954.1"/>
    <property type="molecule type" value="Genomic_DNA"/>
</dbReference>
<name>E7RZG0_9BURK</name>
<organism evidence="1 2">
    <name type="scientific">Lautropia mirabilis ATCC 51599</name>
    <dbReference type="NCBI Taxonomy" id="887898"/>
    <lineage>
        <taxon>Bacteria</taxon>
        <taxon>Pseudomonadati</taxon>
        <taxon>Pseudomonadota</taxon>
        <taxon>Betaproteobacteria</taxon>
        <taxon>Burkholderiales</taxon>
        <taxon>Burkholderiaceae</taxon>
        <taxon>Lautropia</taxon>
    </lineage>
</organism>
<dbReference type="Proteomes" id="UP000011021">
    <property type="component" value="Unassembled WGS sequence"/>
</dbReference>
<comment type="caution">
    <text evidence="1">The sequence shown here is derived from an EMBL/GenBank/DDBJ whole genome shotgun (WGS) entry which is preliminary data.</text>
</comment>